<dbReference type="Pfam" id="PF04203">
    <property type="entry name" value="Sortase"/>
    <property type="match status" value="1"/>
</dbReference>
<gene>
    <name evidence="2" type="ORF">AAE021_14925</name>
</gene>
<dbReference type="Gene3D" id="2.40.260.10">
    <property type="entry name" value="Sortase"/>
    <property type="match status" value="1"/>
</dbReference>
<dbReference type="SUPFAM" id="SSF63817">
    <property type="entry name" value="Sortase"/>
    <property type="match status" value="1"/>
</dbReference>
<evidence type="ECO:0000313" key="2">
    <source>
        <dbReference type="EMBL" id="WZP15438.1"/>
    </source>
</evidence>
<accession>A0ABZ2ZW44</accession>
<dbReference type="EMBL" id="CP151657">
    <property type="protein sequence ID" value="WZP15438.1"/>
    <property type="molecule type" value="Genomic_DNA"/>
</dbReference>
<organism evidence="2 3">
    <name type="scientific">Arthrobacter citreus</name>
    <dbReference type="NCBI Taxonomy" id="1670"/>
    <lineage>
        <taxon>Bacteria</taxon>
        <taxon>Bacillati</taxon>
        <taxon>Actinomycetota</taxon>
        <taxon>Actinomycetes</taxon>
        <taxon>Micrococcales</taxon>
        <taxon>Micrococcaceae</taxon>
        <taxon>Arthrobacter</taxon>
    </lineage>
</organism>
<keyword evidence="1" id="KW-0378">Hydrolase</keyword>
<dbReference type="InterPro" id="IPR005754">
    <property type="entry name" value="Sortase"/>
</dbReference>
<dbReference type="InterPro" id="IPR023365">
    <property type="entry name" value="Sortase_dom-sf"/>
</dbReference>
<evidence type="ECO:0000313" key="3">
    <source>
        <dbReference type="Proteomes" id="UP001448858"/>
    </source>
</evidence>
<dbReference type="CDD" id="cd05829">
    <property type="entry name" value="Sortase_F"/>
    <property type="match status" value="1"/>
</dbReference>
<reference evidence="2 3" key="1">
    <citation type="submission" date="2024-04" db="EMBL/GenBank/DDBJ databases">
        <title>Arthrobacter sp. from Plains bison fecal sample.</title>
        <authorList>
            <person name="Ruzzini A."/>
        </authorList>
    </citation>
    <scope>NUCLEOTIDE SEQUENCE [LARGE SCALE GENOMIC DNA]</scope>
    <source>
        <strain evidence="2 3">EINP1</strain>
    </source>
</reference>
<dbReference type="RefSeq" id="WP_342023099.1">
    <property type="nucleotide sequence ID" value="NZ_CP151657.1"/>
</dbReference>
<name>A0ABZ2ZW44_9MICC</name>
<dbReference type="InterPro" id="IPR042001">
    <property type="entry name" value="Sortase_F"/>
</dbReference>
<protein>
    <submittedName>
        <fullName evidence="2">Sortase</fullName>
    </submittedName>
</protein>
<evidence type="ECO:0000256" key="1">
    <source>
        <dbReference type="ARBA" id="ARBA00022801"/>
    </source>
</evidence>
<proteinExistence type="predicted"/>
<sequence length="137" mass="14295">MAAGSDLIQVGLREDGTLEVPPGNPGAPAAWYAGSPKPGDPGPAVLLGHVNAEGGGPGIFADLRKLQPGDDVEVVREDGTTAVFAVQYAEQYPKVSFPTEKVYGNTGGPELRLITCDGYDAKSGTFADNYVVYARLK</sequence>
<dbReference type="Proteomes" id="UP001448858">
    <property type="component" value="Chromosome"/>
</dbReference>
<keyword evidence="3" id="KW-1185">Reference proteome</keyword>